<dbReference type="PANTHER" id="PTHR42716">
    <property type="entry name" value="L-ASPARTATE OXIDASE"/>
    <property type="match status" value="1"/>
</dbReference>
<keyword evidence="8" id="KW-0560">Oxidoreductase</keyword>
<dbReference type="GO" id="GO:0008734">
    <property type="term" value="F:L-aspartate oxidase activity"/>
    <property type="evidence" value="ECO:0007669"/>
    <property type="project" value="UniProtKB-EC"/>
</dbReference>
<dbReference type="AlphaFoldDB" id="A0A381P9C4"/>
<dbReference type="Gene3D" id="3.50.50.60">
    <property type="entry name" value="FAD/NAD(P)-binding domain"/>
    <property type="match status" value="1"/>
</dbReference>
<keyword evidence="5" id="KW-0285">Flavoprotein</keyword>
<evidence type="ECO:0000256" key="4">
    <source>
        <dbReference type="ARBA" id="ARBA00012173"/>
    </source>
</evidence>
<evidence type="ECO:0000256" key="7">
    <source>
        <dbReference type="ARBA" id="ARBA00022827"/>
    </source>
</evidence>
<evidence type="ECO:0000259" key="11">
    <source>
        <dbReference type="Pfam" id="PF02910"/>
    </source>
</evidence>
<dbReference type="InterPro" id="IPR037099">
    <property type="entry name" value="Fum_R/Succ_DH_flav-like_C_sf"/>
</dbReference>
<feature type="domain" description="Fumarate reductase/succinate dehydrogenase flavoprotein-like C-terminal" evidence="11">
    <location>
        <begin position="437"/>
        <end position="517"/>
    </location>
</feature>
<dbReference type="GO" id="GO:0009435">
    <property type="term" value="P:NAD+ biosynthetic process"/>
    <property type="evidence" value="ECO:0007669"/>
    <property type="project" value="UniProtKB-UniPathway"/>
</dbReference>
<dbReference type="SUPFAM" id="SSF46977">
    <property type="entry name" value="Succinate dehydrogenase/fumarate reductase flavoprotein C-terminal domain"/>
    <property type="match status" value="1"/>
</dbReference>
<evidence type="ECO:0000256" key="5">
    <source>
        <dbReference type="ARBA" id="ARBA00022630"/>
    </source>
</evidence>
<sequence>MSAHSVTHRCTTLVLGSGVAGLTYALRAAQFGPVLILTKKSRSDSSTNRAQGGLAAVLSPTDSFDLHVADTLEAGAGLCRRDVVEAVVREGPALIRSLTELGATFAHRDGDSEGLDLGLEGGHSRRRIVHSKDRTGQEIESTLLAAVAKHPEITVLEQHLALDLWIGAAEVGRRCYGASFLDQETGATGLVRADHTMLSTGGCGKVYRYTTNPDIATADGVAMAARAGCSLGNMEMVQFHPTCLHHSEAKSFLISEAVRGEGAVLRNLAGDEFMEGLHPLGSLAPRDVVAREIDRETKRRGDKFVFLDASSIGEKRFRERFPAISARLETFGIVGGRDPIPVVPAAHYMCGGVVVDLDGRTEVEGLFASGEVAFTGVHGANRLASNSLLEASVLAERAGGITPQPAEGPEPPPPPPPGTNPPLPDQGVILDHEWDAVRSLMLNYMGLVRSRGRLDRAVTRLAEMKEWSGDLYRTSQPSSDLTELRNISLAGLIMATAARAREESRGLHTRVDFPETDPVPR</sequence>
<organism evidence="12">
    <name type="scientific">marine metagenome</name>
    <dbReference type="NCBI Taxonomy" id="408172"/>
    <lineage>
        <taxon>unclassified sequences</taxon>
        <taxon>metagenomes</taxon>
        <taxon>ecological metagenomes</taxon>
    </lineage>
</organism>
<evidence type="ECO:0000256" key="9">
    <source>
        <dbReference type="SAM" id="MobiDB-lite"/>
    </source>
</evidence>
<gene>
    <name evidence="12" type="ORF">METZ01_LOCUS16420</name>
</gene>
<evidence type="ECO:0000259" key="10">
    <source>
        <dbReference type="Pfam" id="PF00890"/>
    </source>
</evidence>
<dbReference type="NCBIfam" id="TIGR00551">
    <property type="entry name" value="nadB"/>
    <property type="match status" value="1"/>
</dbReference>
<feature type="non-terminal residue" evidence="12">
    <location>
        <position position="1"/>
    </location>
</feature>
<proteinExistence type="inferred from homology"/>
<dbReference type="InterPro" id="IPR036188">
    <property type="entry name" value="FAD/NAD-bd_sf"/>
</dbReference>
<dbReference type="SUPFAM" id="SSF56425">
    <property type="entry name" value="Succinate dehydrogenase/fumarate reductase flavoprotein, catalytic domain"/>
    <property type="match status" value="1"/>
</dbReference>
<reference evidence="12" key="1">
    <citation type="submission" date="2018-05" db="EMBL/GenBank/DDBJ databases">
        <authorList>
            <person name="Lanie J.A."/>
            <person name="Ng W.-L."/>
            <person name="Kazmierczak K.M."/>
            <person name="Andrzejewski T.M."/>
            <person name="Davidsen T.M."/>
            <person name="Wayne K.J."/>
            <person name="Tettelin H."/>
            <person name="Glass J.I."/>
            <person name="Rusch D."/>
            <person name="Podicherti R."/>
            <person name="Tsui H.-C.T."/>
            <person name="Winkler M.E."/>
        </authorList>
    </citation>
    <scope>NUCLEOTIDE SEQUENCE</scope>
</reference>
<evidence type="ECO:0000313" key="12">
    <source>
        <dbReference type="EMBL" id="SUZ63566.1"/>
    </source>
</evidence>
<name>A0A381P9C4_9ZZZZ</name>
<dbReference type="PANTHER" id="PTHR42716:SF2">
    <property type="entry name" value="L-ASPARTATE OXIDASE, CHLOROPLASTIC"/>
    <property type="match status" value="1"/>
</dbReference>
<evidence type="ECO:0000256" key="3">
    <source>
        <dbReference type="ARBA" id="ARBA00008562"/>
    </source>
</evidence>
<evidence type="ECO:0000256" key="6">
    <source>
        <dbReference type="ARBA" id="ARBA00022642"/>
    </source>
</evidence>
<dbReference type="InterPro" id="IPR027477">
    <property type="entry name" value="Succ_DH/fumarate_Rdtase_cat_sf"/>
</dbReference>
<dbReference type="InterPro" id="IPR003953">
    <property type="entry name" value="FAD-dep_OxRdtase_2_FAD-bd"/>
</dbReference>
<dbReference type="PRINTS" id="PR00368">
    <property type="entry name" value="FADPNR"/>
</dbReference>
<evidence type="ECO:0000256" key="8">
    <source>
        <dbReference type="ARBA" id="ARBA00023002"/>
    </source>
</evidence>
<dbReference type="UniPathway" id="UPA00253">
    <property type="reaction ID" value="UER00326"/>
</dbReference>
<feature type="non-terminal residue" evidence="12">
    <location>
        <position position="521"/>
    </location>
</feature>
<comment type="cofactor">
    <cofactor evidence="1">
        <name>FAD</name>
        <dbReference type="ChEBI" id="CHEBI:57692"/>
    </cofactor>
</comment>
<evidence type="ECO:0000256" key="2">
    <source>
        <dbReference type="ARBA" id="ARBA00004950"/>
    </source>
</evidence>
<evidence type="ECO:0000256" key="1">
    <source>
        <dbReference type="ARBA" id="ARBA00001974"/>
    </source>
</evidence>
<dbReference type="InterPro" id="IPR005288">
    <property type="entry name" value="NadB"/>
</dbReference>
<dbReference type="Gene3D" id="3.90.700.10">
    <property type="entry name" value="Succinate dehydrogenase/fumarate reductase flavoprotein, catalytic domain"/>
    <property type="match status" value="1"/>
</dbReference>
<comment type="pathway">
    <text evidence="2">Cofactor biosynthesis; NAD(+) biosynthesis; iminoaspartate from L-aspartate (oxidase route): step 1/1.</text>
</comment>
<dbReference type="EC" id="1.4.3.16" evidence="4"/>
<dbReference type="EMBL" id="UINC01000919">
    <property type="protein sequence ID" value="SUZ63566.1"/>
    <property type="molecule type" value="Genomic_DNA"/>
</dbReference>
<dbReference type="SUPFAM" id="SSF51905">
    <property type="entry name" value="FAD/NAD(P)-binding domain"/>
    <property type="match status" value="1"/>
</dbReference>
<dbReference type="Pfam" id="PF00890">
    <property type="entry name" value="FAD_binding_2"/>
    <property type="match status" value="1"/>
</dbReference>
<dbReference type="Pfam" id="PF02910">
    <property type="entry name" value="Succ_DH_flav_C"/>
    <property type="match status" value="1"/>
</dbReference>
<comment type="similarity">
    <text evidence="3">Belongs to the FAD-dependent oxidoreductase 2 family. NadB subfamily.</text>
</comment>
<feature type="region of interest" description="Disordered" evidence="9">
    <location>
        <begin position="400"/>
        <end position="427"/>
    </location>
</feature>
<accession>A0A381P9C4</accession>
<dbReference type="Gene3D" id="1.20.58.100">
    <property type="entry name" value="Fumarate reductase/succinate dehydrogenase flavoprotein-like, C-terminal domain"/>
    <property type="match status" value="1"/>
</dbReference>
<dbReference type="InterPro" id="IPR015939">
    <property type="entry name" value="Fum_Rdtase/Succ_DH_flav-like_C"/>
</dbReference>
<dbReference type="FunFam" id="3.90.700.10:FF:000002">
    <property type="entry name" value="L-aspartate oxidase"/>
    <property type="match status" value="1"/>
</dbReference>
<feature type="domain" description="FAD-dependent oxidoreductase 2 FAD-binding" evidence="10">
    <location>
        <begin position="13"/>
        <end position="388"/>
    </location>
</feature>
<feature type="compositionally biased region" description="Pro residues" evidence="9">
    <location>
        <begin position="406"/>
        <end position="424"/>
    </location>
</feature>
<protein>
    <recommendedName>
        <fullName evidence="4">L-aspartate oxidase</fullName>
        <ecNumber evidence="4">1.4.3.16</ecNumber>
    </recommendedName>
</protein>
<keyword evidence="6" id="KW-0662">Pyridine nucleotide biosynthesis</keyword>
<keyword evidence="7" id="KW-0274">FAD</keyword>